<dbReference type="Proteomes" id="UP000027195">
    <property type="component" value="Unassembled WGS sequence"/>
</dbReference>
<dbReference type="EMBL" id="KL198083">
    <property type="protein sequence ID" value="KDQ09027.1"/>
    <property type="molecule type" value="Genomic_DNA"/>
</dbReference>
<feature type="region of interest" description="Disordered" evidence="1">
    <location>
        <begin position="108"/>
        <end position="132"/>
    </location>
</feature>
<evidence type="ECO:0000313" key="2">
    <source>
        <dbReference type="EMBL" id="KDQ09027.1"/>
    </source>
</evidence>
<name>A0A067MAX3_BOTB1</name>
<evidence type="ECO:0000313" key="3">
    <source>
        <dbReference type="Proteomes" id="UP000027195"/>
    </source>
</evidence>
<gene>
    <name evidence="2" type="ORF">BOTBODRAFT_191356</name>
</gene>
<accession>A0A067MAX3</accession>
<keyword evidence="3" id="KW-1185">Reference proteome</keyword>
<sequence>MQHSAPSNTPAVTALPLHCAATAPIPVTPPRAVSQTRGVPARPRIERTYRLAHPQGRQRRAQVAPATPVRPASRSMIPPPRPRIQRAYQVSRSEDAQPSAFPRLLDRLSRPSTPIRPASRTMAPPSRPLPNRTLPLSNEARAMLDSSLAELEAAVVSRYAPALEGREPASPIGRAQEARALIARLRRDLQA</sequence>
<organism evidence="2 3">
    <name type="scientific">Botryobasidium botryosum (strain FD-172 SS1)</name>
    <dbReference type="NCBI Taxonomy" id="930990"/>
    <lineage>
        <taxon>Eukaryota</taxon>
        <taxon>Fungi</taxon>
        <taxon>Dikarya</taxon>
        <taxon>Basidiomycota</taxon>
        <taxon>Agaricomycotina</taxon>
        <taxon>Agaricomycetes</taxon>
        <taxon>Cantharellales</taxon>
        <taxon>Botryobasidiaceae</taxon>
        <taxon>Botryobasidium</taxon>
    </lineage>
</organism>
<protein>
    <submittedName>
        <fullName evidence="2">Uncharacterized protein</fullName>
    </submittedName>
</protein>
<evidence type="ECO:0000256" key="1">
    <source>
        <dbReference type="SAM" id="MobiDB-lite"/>
    </source>
</evidence>
<dbReference type="AlphaFoldDB" id="A0A067MAX3"/>
<reference evidence="3" key="1">
    <citation type="journal article" date="2014" name="Proc. Natl. Acad. Sci. U.S.A.">
        <title>Extensive sampling of basidiomycete genomes demonstrates inadequacy of the white-rot/brown-rot paradigm for wood decay fungi.</title>
        <authorList>
            <person name="Riley R."/>
            <person name="Salamov A.A."/>
            <person name="Brown D.W."/>
            <person name="Nagy L.G."/>
            <person name="Floudas D."/>
            <person name="Held B.W."/>
            <person name="Levasseur A."/>
            <person name="Lombard V."/>
            <person name="Morin E."/>
            <person name="Otillar R."/>
            <person name="Lindquist E.A."/>
            <person name="Sun H."/>
            <person name="LaButti K.M."/>
            <person name="Schmutz J."/>
            <person name="Jabbour D."/>
            <person name="Luo H."/>
            <person name="Baker S.E."/>
            <person name="Pisabarro A.G."/>
            <person name="Walton J.D."/>
            <person name="Blanchette R.A."/>
            <person name="Henrissat B."/>
            <person name="Martin F."/>
            <person name="Cullen D."/>
            <person name="Hibbett D.S."/>
            <person name="Grigoriev I.V."/>
        </authorList>
    </citation>
    <scope>NUCLEOTIDE SEQUENCE [LARGE SCALE GENOMIC DNA]</scope>
    <source>
        <strain evidence="3">FD-172 SS1</strain>
    </source>
</reference>
<feature type="region of interest" description="Disordered" evidence="1">
    <location>
        <begin position="24"/>
        <end position="82"/>
    </location>
</feature>
<proteinExistence type="predicted"/>
<dbReference type="HOGENOM" id="CLU_1440841_0_0_1"/>
<dbReference type="InParanoid" id="A0A067MAX3"/>